<evidence type="ECO:0000313" key="4">
    <source>
        <dbReference type="Proteomes" id="UP000054564"/>
    </source>
</evidence>
<reference evidence="2" key="1">
    <citation type="submission" date="2014-03" db="EMBL/GenBank/DDBJ databases">
        <title>Cloning and expression analysis of gamma-glutamylcysteines synthetase in perennial ryegrass.</title>
        <authorList>
            <person name="Wei S."/>
            <person name="Sun Z."/>
        </authorList>
    </citation>
    <scope>NUCLEOTIDE SEQUENCE</scope>
    <source>
        <strain evidence="2">Race PST-78</strain>
    </source>
</reference>
<feature type="chain" id="PRO_5007415849" description="Hydrophobin" evidence="1">
    <location>
        <begin position="22"/>
        <end position="113"/>
    </location>
</feature>
<protein>
    <recommendedName>
        <fullName evidence="5">Hydrophobin</fullName>
    </recommendedName>
</protein>
<keyword evidence="4" id="KW-1185">Reference proteome</keyword>
<dbReference type="EMBL" id="AJIL01000009">
    <property type="protein sequence ID" value="KNF05160.1"/>
    <property type="molecule type" value="Genomic_DNA"/>
</dbReference>
<dbReference type="EMBL" id="AJIL01000009">
    <property type="protein sequence ID" value="KNF05128.1"/>
    <property type="molecule type" value="Genomic_DNA"/>
</dbReference>
<evidence type="ECO:0000313" key="3">
    <source>
        <dbReference type="EMBL" id="KNF05160.1"/>
    </source>
</evidence>
<dbReference type="AlphaFoldDB" id="A0A0L0W0S4"/>
<evidence type="ECO:0000256" key="1">
    <source>
        <dbReference type="SAM" id="SignalP"/>
    </source>
</evidence>
<gene>
    <name evidence="2" type="ORF">PSTG_01757</name>
    <name evidence="3" type="ORF">PSTG_01787</name>
</gene>
<dbReference type="Proteomes" id="UP000054564">
    <property type="component" value="Unassembled WGS sequence"/>
</dbReference>
<sequence>MIFNYASIALLLLTAASEVKGLKLGECSRKGDRAVCWAAAQFAGNSPTVPAKFQPDRKTCADLGDFGRTRCCKADVLKGLTPDKDQIIQIPRAKLFHGTNIDYPTQGDDIDCV</sequence>
<comment type="caution">
    <text evidence="2">The sequence shown here is derived from an EMBL/GenBank/DDBJ whole genome shotgun (WGS) entry which is preliminary data.</text>
</comment>
<name>A0A0L0W0S4_9BASI</name>
<keyword evidence="1" id="KW-0732">Signal</keyword>
<organism evidence="2 4">
    <name type="scientific">Puccinia striiformis f. sp. tritici PST-78</name>
    <dbReference type="NCBI Taxonomy" id="1165861"/>
    <lineage>
        <taxon>Eukaryota</taxon>
        <taxon>Fungi</taxon>
        <taxon>Dikarya</taxon>
        <taxon>Basidiomycota</taxon>
        <taxon>Pucciniomycotina</taxon>
        <taxon>Pucciniomycetes</taxon>
        <taxon>Pucciniales</taxon>
        <taxon>Pucciniaceae</taxon>
        <taxon>Puccinia</taxon>
    </lineage>
</organism>
<proteinExistence type="predicted"/>
<accession>A0A0L0W0S4</accession>
<evidence type="ECO:0000313" key="2">
    <source>
        <dbReference type="EMBL" id="KNF05128.1"/>
    </source>
</evidence>
<reference evidence="4" key="2">
    <citation type="submission" date="2014-03" db="EMBL/GenBank/DDBJ databases">
        <title>The Genome Sequence of Puccinia striiformis f. sp. tritici PST-78.</title>
        <authorList>
            <consortium name="The Broad Institute Genome Sequencing Platform"/>
            <person name="Cuomo C."/>
            <person name="Hulbert S."/>
            <person name="Chen X."/>
            <person name="Walker B."/>
            <person name="Young S.K."/>
            <person name="Zeng Q."/>
            <person name="Gargeya S."/>
            <person name="Fitzgerald M."/>
            <person name="Haas B."/>
            <person name="Abouelleil A."/>
            <person name="Alvarado L."/>
            <person name="Arachchi H.M."/>
            <person name="Berlin A.M."/>
            <person name="Chapman S.B."/>
            <person name="Goldberg J."/>
            <person name="Griggs A."/>
            <person name="Gujja S."/>
            <person name="Hansen M."/>
            <person name="Howarth C."/>
            <person name="Imamovic A."/>
            <person name="Larimer J."/>
            <person name="McCowan C."/>
            <person name="Montmayeur A."/>
            <person name="Murphy C."/>
            <person name="Neiman D."/>
            <person name="Pearson M."/>
            <person name="Priest M."/>
            <person name="Roberts A."/>
            <person name="Saif S."/>
            <person name="Shea T."/>
            <person name="Sisk P."/>
            <person name="Sykes S."/>
            <person name="Wortman J."/>
            <person name="Nusbaum C."/>
            <person name="Birren B."/>
        </authorList>
    </citation>
    <scope>NUCLEOTIDE SEQUENCE [LARGE SCALE GENOMIC DNA]</scope>
    <source>
        <strain evidence="4">race PST-78</strain>
    </source>
</reference>
<feature type="signal peptide" evidence="1">
    <location>
        <begin position="1"/>
        <end position="21"/>
    </location>
</feature>
<evidence type="ECO:0008006" key="5">
    <source>
        <dbReference type="Google" id="ProtNLM"/>
    </source>
</evidence>